<dbReference type="AlphaFoldDB" id="A0A150P2S2"/>
<gene>
    <name evidence="1" type="ORF">BE08_15260</name>
</gene>
<evidence type="ECO:0000313" key="1">
    <source>
        <dbReference type="EMBL" id="KYF49652.1"/>
    </source>
</evidence>
<dbReference type="EMBL" id="JELY01003329">
    <property type="protein sequence ID" value="KYF49652.1"/>
    <property type="molecule type" value="Genomic_DNA"/>
</dbReference>
<evidence type="ECO:0000313" key="2">
    <source>
        <dbReference type="Proteomes" id="UP000075420"/>
    </source>
</evidence>
<protein>
    <submittedName>
        <fullName evidence="1">Uncharacterized protein</fullName>
    </submittedName>
</protein>
<dbReference type="Proteomes" id="UP000075420">
    <property type="component" value="Unassembled WGS sequence"/>
</dbReference>
<sequence length="92" mass="10034">MLGERLPCPEGGSRKALFVDQRVRRVVTPRRRHEALASRIVADIELPGPQEALAPSEEVSVVVGQAIDGRSRASAVTSDSWSCQPRRCLVLS</sequence>
<proteinExistence type="predicted"/>
<comment type="caution">
    <text evidence="1">The sequence shown here is derived from an EMBL/GenBank/DDBJ whole genome shotgun (WGS) entry which is preliminary data.</text>
</comment>
<accession>A0A150P2S2</accession>
<name>A0A150P2S2_SORCE</name>
<reference evidence="1 2" key="1">
    <citation type="submission" date="2014-02" db="EMBL/GenBank/DDBJ databases">
        <title>The small core and large imbalanced accessory genome model reveals a collaborative survival strategy of Sorangium cellulosum strains in nature.</title>
        <authorList>
            <person name="Han K."/>
            <person name="Peng R."/>
            <person name="Blom J."/>
            <person name="Li Y.-Z."/>
        </authorList>
    </citation>
    <scope>NUCLEOTIDE SEQUENCE [LARGE SCALE GENOMIC DNA]</scope>
    <source>
        <strain evidence="1 2">So0157-25</strain>
    </source>
</reference>
<organism evidence="1 2">
    <name type="scientific">Sorangium cellulosum</name>
    <name type="common">Polyangium cellulosum</name>
    <dbReference type="NCBI Taxonomy" id="56"/>
    <lineage>
        <taxon>Bacteria</taxon>
        <taxon>Pseudomonadati</taxon>
        <taxon>Myxococcota</taxon>
        <taxon>Polyangia</taxon>
        <taxon>Polyangiales</taxon>
        <taxon>Polyangiaceae</taxon>
        <taxon>Sorangium</taxon>
    </lineage>
</organism>